<dbReference type="KEGG" id="samy:DB32_003292"/>
<evidence type="ECO:0000313" key="1">
    <source>
        <dbReference type="EMBL" id="AKF06143.1"/>
    </source>
</evidence>
<dbReference type="STRING" id="927083.DB32_003292"/>
<protein>
    <submittedName>
        <fullName evidence="1">Uncharacterized protein</fullName>
    </submittedName>
</protein>
<keyword evidence="2" id="KW-1185">Reference proteome</keyword>
<proteinExistence type="predicted"/>
<gene>
    <name evidence="1" type="ORF">DB32_003292</name>
</gene>
<evidence type="ECO:0000313" key="2">
    <source>
        <dbReference type="Proteomes" id="UP000034883"/>
    </source>
</evidence>
<dbReference type="RefSeq" id="WP_053233344.1">
    <property type="nucleotide sequence ID" value="NZ_CP011125.1"/>
</dbReference>
<accession>A0A0F6W2Z2</accession>
<dbReference type="EMBL" id="CP011125">
    <property type="protein sequence ID" value="AKF06143.1"/>
    <property type="molecule type" value="Genomic_DNA"/>
</dbReference>
<name>A0A0F6W2Z2_9BACT</name>
<dbReference type="AlphaFoldDB" id="A0A0F6W2Z2"/>
<reference evidence="1 2" key="1">
    <citation type="submission" date="2015-03" db="EMBL/GenBank/DDBJ databases">
        <title>Genome assembly of Sandaracinus amylolyticus DSM 53668.</title>
        <authorList>
            <person name="Sharma G."/>
            <person name="Subramanian S."/>
        </authorList>
    </citation>
    <scope>NUCLEOTIDE SEQUENCE [LARGE SCALE GENOMIC DNA]</scope>
    <source>
        <strain evidence="1 2">DSM 53668</strain>
    </source>
</reference>
<sequence length="320" mass="34626">MARDRTTTRTLFLDADGAPRLCALERRGTRLRVREGEVGATPSVHERELSTWRACAAEVNRLVDARVAEGWRETRDEHELGDVCLVLLRRGAIVCPACPARLEAQRIVGGPSATFDVDAIDESERLVAQVWVACGVCTSVVAVRSDARANVVHGPDDVARARQLLESAIAGGRVREAIVELGARGVSPLLLRAPVCFELVRPILVGARCELLCDVVIAPRAELPSGRIVLRLGWPRRGARKLRAASPTGANGGAHRRTTDERGRFEYVIERGTELDVVASEGTQLVVAVPRALELPGLGERSWSRVDALLAEPAFLAPIA</sequence>
<organism evidence="1 2">
    <name type="scientific">Sandaracinus amylolyticus</name>
    <dbReference type="NCBI Taxonomy" id="927083"/>
    <lineage>
        <taxon>Bacteria</taxon>
        <taxon>Pseudomonadati</taxon>
        <taxon>Myxococcota</taxon>
        <taxon>Polyangia</taxon>
        <taxon>Polyangiales</taxon>
        <taxon>Sandaracinaceae</taxon>
        <taxon>Sandaracinus</taxon>
    </lineage>
</organism>
<dbReference type="Proteomes" id="UP000034883">
    <property type="component" value="Chromosome"/>
</dbReference>